<keyword evidence="2" id="KW-0677">Repeat</keyword>
<evidence type="ECO:0000313" key="6">
    <source>
        <dbReference type="EMBL" id="KAK2197111.1"/>
    </source>
</evidence>
<feature type="region of interest" description="Disordered" evidence="4">
    <location>
        <begin position="1"/>
        <end position="24"/>
    </location>
</feature>
<dbReference type="AlphaFoldDB" id="A0AAD9UPM0"/>
<organism evidence="6 7">
    <name type="scientific">Babesia duncani</name>
    <dbReference type="NCBI Taxonomy" id="323732"/>
    <lineage>
        <taxon>Eukaryota</taxon>
        <taxon>Sar</taxon>
        <taxon>Alveolata</taxon>
        <taxon>Apicomplexa</taxon>
        <taxon>Aconoidasida</taxon>
        <taxon>Piroplasmida</taxon>
        <taxon>Babesiidae</taxon>
        <taxon>Babesia</taxon>
    </lineage>
</organism>
<gene>
    <name evidence="6" type="ORF">BdWA1_000110</name>
</gene>
<dbReference type="SUPFAM" id="SSF48452">
    <property type="entry name" value="TPR-like"/>
    <property type="match status" value="1"/>
</dbReference>
<dbReference type="KEGG" id="bdw:94334408"/>
<reference evidence="6" key="1">
    <citation type="journal article" date="2023" name="Nat. Microbiol.">
        <title>Babesia duncani multi-omics identifies virulence factors and drug targets.</title>
        <authorList>
            <person name="Singh P."/>
            <person name="Lonardi S."/>
            <person name="Liang Q."/>
            <person name="Vydyam P."/>
            <person name="Khabirova E."/>
            <person name="Fang T."/>
            <person name="Gihaz S."/>
            <person name="Thekkiniath J."/>
            <person name="Munshi M."/>
            <person name="Abel S."/>
            <person name="Ciampossin L."/>
            <person name="Batugedara G."/>
            <person name="Gupta M."/>
            <person name="Lu X.M."/>
            <person name="Lenz T."/>
            <person name="Chakravarty S."/>
            <person name="Cornillot E."/>
            <person name="Hu Y."/>
            <person name="Ma W."/>
            <person name="Gonzalez L.M."/>
            <person name="Sanchez S."/>
            <person name="Estrada K."/>
            <person name="Sanchez-Flores A."/>
            <person name="Montero E."/>
            <person name="Harb O.S."/>
            <person name="Le Roch K.G."/>
            <person name="Mamoun C.B."/>
        </authorList>
    </citation>
    <scope>NUCLEOTIDE SEQUENCE</scope>
    <source>
        <strain evidence="6">WA1</strain>
    </source>
</reference>
<dbReference type="GO" id="GO:0003729">
    <property type="term" value="F:mRNA binding"/>
    <property type="evidence" value="ECO:0007669"/>
    <property type="project" value="TreeGrafter"/>
</dbReference>
<keyword evidence="3" id="KW-0539">Nucleus</keyword>
<dbReference type="Pfam" id="PF05843">
    <property type="entry name" value="Suf"/>
    <property type="match status" value="1"/>
</dbReference>
<keyword evidence="7" id="KW-1185">Reference proteome</keyword>
<sequence length="1150" mass="133404">MEYRKDRMGHNPKPKSKNKKVASNAKDSNKWIVARTLHWFYTHLLESSNKIAWRLMYALFGHVSFWRVIRWVPLIKQSGVYGNTFEALRLNSDNQKPTLLSIYYTCKMKIRDPFYFDGLEGTKRIEKAMYEVLHGFVNNFQQHLHLLIVHKPLSFDDYINGTGLCNYDVYRWSGGLVAGISKLQVRKMMYNGRYLSSNIDEKCMNHYRRKLNFQDSTILMNTWSHVYKANGINPSLVYNDFGFCSCFPTCNCYNTGFCNCTQHECHFIKYVETDAFIHSSHFIALIKMVLSEELDSDQTVTASQILTSVIPGFSVLIPEAVSSAISTDVPTKAELFENLDDDKLWYSHIKNTKNDNDLELACTLYPRFWKAHHRLALYYIKQKKSIDAYNTFLEAFKKVDDFDIRLSFLKFIYHKASIHEYIANLFDAIDKVGVDFRSEAIWLELTIILIKIYNCNLLAQGITNGLLTCLFPVEPYNNNEALIPTEEEQMAFNGINTLDKADRTYVQIYSEVNNLRKLFHRWLRTPTNNMRNLWSAYNTFEKAVGASSLLESKFFAEQKPIYDNCLTMYEKLCELYAWVYPTKPQSSQTSEYNPDLYNYWIDIIKFEEENTIDLEASELYQRLSYTFEMALVALFNCSKMWYMYFQFLLIHDKGDLAIDTLRLALDEYIPHDEKLKFVLASHLHSNRDEDGACAIYKQILFPNITFDQQTPQLKLKSLLQDDNIQRLQDIKPLNIIHYLNFIRRSKGRCEWRQETDTVLTKRELQSWELYWYVANVHLRCYKDTSSALETLQQAQAALPFCIHYTRLHLNLLMDLGHVTEARVMLSTLTQGSGTNGRITPDDMASLWSFWINMEYYYGTRDQYEYVMELNILSKVSNEVGMDMYTEKPRKATPAESSTLLTSIGDLFMKRNVEMSKREASSNMHSLIESQRRLFCSGTEFEELDVIFGFGMDTFVTMSNNGAAVESQIQPVVPQVSQMTSAPIPRRRMKIVRPDVSQLSQVDPTTLDSLESLILLHGSKRPQLPVPARPLDSIATPPKCLYDFLRLLPNSHYKEHSVFPTMYATPECIDYLIRTLEKLDTSQVELEDYEPIPVNQLLFIKATSDPAGEGQDGEGDVGKVDLDQGLYSVLRFLENNSGANNRPQKRQRIAI</sequence>
<protein>
    <submittedName>
        <fullName evidence="6">Bifunctional Tetratricopeptide-like helical domain superfamily/Suppressor of forked/mRNA 3'-end-processing protein Rna14-like</fullName>
    </submittedName>
</protein>
<evidence type="ECO:0000256" key="3">
    <source>
        <dbReference type="ARBA" id="ARBA00023242"/>
    </source>
</evidence>
<dbReference type="Gene3D" id="1.25.40.10">
    <property type="entry name" value="Tetratricopeptide repeat domain"/>
    <property type="match status" value="1"/>
</dbReference>
<evidence type="ECO:0000256" key="2">
    <source>
        <dbReference type="ARBA" id="ARBA00022737"/>
    </source>
</evidence>
<name>A0AAD9UPM0_9APIC</name>
<comment type="caution">
    <text evidence="6">The sequence shown here is derived from an EMBL/GenBank/DDBJ whole genome shotgun (WGS) entry which is preliminary data.</text>
</comment>
<proteinExistence type="predicted"/>
<feature type="domain" description="Suppressor of forked" evidence="5">
    <location>
        <begin position="511"/>
        <end position="862"/>
    </location>
</feature>
<feature type="compositionally biased region" description="Basic residues" evidence="4">
    <location>
        <begin position="10"/>
        <end position="20"/>
    </location>
</feature>
<dbReference type="Proteomes" id="UP001214638">
    <property type="component" value="Unassembled WGS sequence"/>
</dbReference>
<dbReference type="InterPro" id="IPR045243">
    <property type="entry name" value="Rna14-like"/>
</dbReference>
<evidence type="ECO:0000256" key="1">
    <source>
        <dbReference type="ARBA" id="ARBA00004123"/>
    </source>
</evidence>
<dbReference type="PANTHER" id="PTHR19980">
    <property type="entry name" value="RNA CLEAVAGE STIMULATION FACTOR"/>
    <property type="match status" value="1"/>
</dbReference>
<evidence type="ECO:0000313" key="7">
    <source>
        <dbReference type="Proteomes" id="UP001214638"/>
    </source>
</evidence>
<dbReference type="InterPro" id="IPR008847">
    <property type="entry name" value="Suf"/>
</dbReference>
<comment type="subcellular location">
    <subcellularLocation>
        <location evidence="1">Nucleus</location>
    </subcellularLocation>
</comment>
<accession>A0AAD9UPM0</accession>
<dbReference type="GeneID" id="94334408"/>
<dbReference type="GO" id="GO:0005634">
    <property type="term" value="C:nucleus"/>
    <property type="evidence" value="ECO:0007669"/>
    <property type="project" value="UniProtKB-SubCell"/>
</dbReference>
<dbReference type="PANTHER" id="PTHR19980:SF0">
    <property type="entry name" value="CLEAVAGE STIMULATION FACTOR SUBUNIT 3"/>
    <property type="match status" value="1"/>
</dbReference>
<dbReference type="EMBL" id="JALLKP010000001">
    <property type="protein sequence ID" value="KAK2197111.1"/>
    <property type="molecule type" value="Genomic_DNA"/>
</dbReference>
<dbReference type="RefSeq" id="XP_067803953.1">
    <property type="nucleotide sequence ID" value="XM_067945162.1"/>
</dbReference>
<evidence type="ECO:0000259" key="5">
    <source>
        <dbReference type="Pfam" id="PF05843"/>
    </source>
</evidence>
<evidence type="ECO:0000256" key="4">
    <source>
        <dbReference type="SAM" id="MobiDB-lite"/>
    </source>
</evidence>
<dbReference type="InterPro" id="IPR011990">
    <property type="entry name" value="TPR-like_helical_dom_sf"/>
</dbReference>
<dbReference type="GO" id="GO:0031124">
    <property type="term" value="P:mRNA 3'-end processing"/>
    <property type="evidence" value="ECO:0007669"/>
    <property type="project" value="InterPro"/>
</dbReference>